<dbReference type="OrthoDB" id="7331108at2"/>
<evidence type="ECO:0000313" key="3">
    <source>
        <dbReference type="Proteomes" id="UP000199415"/>
    </source>
</evidence>
<dbReference type="EMBL" id="FNCE01000005">
    <property type="protein sequence ID" value="SDG10379.1"/>
    <property type="molecule type" value="Genomic_DNA"/>
</dbReference>
<dbReference type="PANTHER" id="PTHR13696">
    <property type="entry name" value="P-LOOP CONTAINING NUCLEOSIDE TRIPHOSPHATE HYDROLASE"/>
    <property type="match status" value="1"/>
</dbReference>
<evidence type="ECO:0000313" key="2">
    <source>
        <dbReference type="EMBL" id="SDG10379.1"/>
    </source>
</evidence>
<dbReference type="CDD" id="cd02042">
    <property type="entry name" value="ParAB_family"/>
    <property type="match status" value="1"/>
</dbReference>
<organism evidence="2 3">
    <name type="scientific">Limimonas halophila</name>
    <dbReference type="NCBI Taxonomy" id="1082479"/>
    <lineage>
        <taxon>Bacteria</taxon>
        <taxon>Pseudomonadati</taxon>
        <taxon>Pseudomonadota</taxon>
        <taxon>Alphaproteobacteria</taxon>
        <taxon>Rhodospirillales</taxon>
        <taxon>Rhodovibrionaceae</taxon>
        <taxon>Limimonas</taxon>
    </lineage>
</organism>
<name>A0A1G7RJK1_9PROT</name>
<dbReference type="RefSeq" id="WP_090019761.1">
    <property type="nucleotide sequence ID" value="NZ_FNCE01000005.1"/>
</dbReference>
<gene>
    <name evidence="2" type="ORF">SAMN05216241_105140</name>
</gene>
<protein>
    <submittedName>
        <fullName evidence="2">Chromosome partitioning protein</fullName>
    </submittedName>
</protein>
<sequence>MHVLTLASQKGGSGKTTLAGHLAVQAARSGFGRVAVIDTDPQGSLSDWWNARADPTPEFAETVMETLQRDLTALATAGVDLLVVDTPPAITDTIESVIRLSDLVVVPTRPSPHDLRAAGATVDLVEGAGKPLVFVVNAGKMRARITGEAAVALSQHGTVAPATIHQRNDFAASMIDGRTAADLDASSRSAREVAELWSYLANRLRGERRETVLTGAREEPAKTPLTPAGTEA</sequence>
<feature type="domain" description="CobQ/CobB/MinD/ParA nucleotide binding" evidence="1">
    <location>
        <begin position="5"/>
        <end position="214"/>
    </location>
</feature>
<evidence type="ECO:0000259" key="1">
    <source>
        <dbReference type="Pfam" id="PF01656"/>
    </source>
</evidence>
<dbReference type="PANTHER" id="PTHR13696:SF96">
    <property type="entry name" value="COBQ_COBB_MIND_PARA NUCLEOTIDE BINDING DOMAIN-CONTAINING PROTEIN"/>
    <property type="match status" value="1"/>
</dbReference>
<dbReference type="InterPro" id="IPR002586">
    <property type="entry name" value="CobQ/CobB/MinD/ParA_Nub-bd_dom"/>
</dbReference>
<reference evidence="2 3" key="1">
    <citation type="submission" date="2016-10" db="EMBL/GenBank/DDBJ databases">
        <authorList>
            <person name="de Groot N.N."/>
        </authorList>
    </citation>
    <scope>NUCLEOTIDE SEQUENCE [LARGE SCALE GENOMIC DNA]</scope>
    <source>
        <strain evidence="2 3">DSM 25584</strain>
    </source>
</reference>
<dbReference type="STRING" id="1082479.SAMN05216241_105140"/>
<dbReference type="InterPro" id="IPR027417">
    <property type="entry name" value="P-loop_NTPase"/>
</dbReference>
<keyword evidence="3" id="KW-1185">Reference proteome</keyword>
<proteinExistence type="predicted"/>
<accession>A0A1G7RJK1</accession>
<dbReference type="SUPFAM" id="SSF52540">
    <property type="entry name" value="P-loop containing nucleoside triphosphate hydrolases"/>
    <property type="match status" value="1"/>
</dbReference>
<dbReference type="PIRSF" id="PIRSF009320">
    <property type="entry name" value="Nuc_binding_HP_1000"/>
    <property type="match status" value="1"/>
</dbReference>
<dbReference type="Pfam" id="PF01656">
    <property type="entry name" value="CbiA"/>
    <property type="match status" value="1"/>
</dbReference>
<dbReference type="InterPro" id="IPR050678">
    <property type="entry name" value="DNA_Partitioning_ATPase"/>
</dbReference>
<dbReference type="Gene3D" id="3.40.50.300">
    <property type="entry name" value="P-loop containing nucleotide triphosphate hydrolases"/>
    <property type="match status" value="1"/>
</dbReference>
<dbReference type="Proteomes" id="UP000199415">
    <property type="component" value="Unassembled WGS sequence"/>
</dbReference>
<dbReference type="AlphaFoldDB" id="A0A1G7RJK1"/>